<dbReference type="RefSeq" id="WP_116014946.1">
    <property type="nucleotide sequence ID" value="NZ_QNUH01000032.1"/>
</dbReference>
<keyword evidence="2 5" id="KW-0808">Transferase</keyword>
<feature type="non-terminal residue" evidence="5">
    <location>
        <position position="1"/>
    </location>
</feature>
<dbReference type="Pfam" id="PF01648">
    <property type="entry name" value="ACPS"/>
    <property type="match status" value="1"/>
</dbReference>
<dbReference type="PANTHER" id="PTHR12215:SF10">
    <property type="entry name" value="L-AMINOADIPATE-SEMIALDEHYDE DEHYDROGENASE-PHOSPHOPANTETHEINYL TRANSFERASE"/>
    <property type="match status" value="1"/>
</dbReference>
<evidence type="ECO:0000259" key="3">
    <source>
        <dbReference type="Pfam" id="PF01648"/>
    </source>
</evidence>
<gene>
    <name evidence="5" type="ORF">DRF60_19945</name>
</gene>
<dbReference type="EMBL" id="QNUH01000032">
    <property type="protein sequence ID" value="REC72824.1"/>
    <property type="molecule type" value="Genomic_DNA"/>
</dbReference>
<dbReference type="Proteomes" id="UP000257030">
    <property type="component" value="Unassembled WGS sequence"/>
</dbReference>
<dbReference type="Gene3D" id="3.90.470.20">
    <property type="entry name" value="4'-phosphopantetheinyl transferase domain"/>
    <property type="match status" value="2"/>
</dbReference>
<dbReference type="OrthoDB" id="9808281at2"/>
<sequence length="193" mass="22816">EEFRHKVLGFRKWEDTQLSLLGRVLLCHGLDKYYKISELHIELSPNGKPFIKNQNIHFNVSHSKNLVVCIIADFPIGIDIEFLDEKINYLDFQFQMTANELQEIQDAENKIISFYTYWTKKEAVIKAHGEGMMIPLASFEVINNETFIKQEKFYIREFFIDKSYSVHLASNNLKIKNETIFLKYQIPDNIFLK</sequence>
<dbReference type="SUPFAM" id="SSF56214">
    <property type="entry name" value="4'-phosphopantetheinyl transferase"/>
    <property type="match status" value="2"/>
</dbReference>
<comment type="caution">
    <text evidence="5">The sequence shown here is derived from an EMBL/GenBank/DDBJ whole genome shotgun (WGS) entry which is preliminary data.</text>
</comment>
<protein>
    <submittedName>
        <fullName evidence="5">4-phosphopantetheinyl transferase</fullName>
    </submittedName>
</protein>
<dbReference type="GO" id="GO:0019878">
    <property type="term" value="P:lysine biosynthetic process via aminoadipic acid"/>
    <property type="evidence" value="ECO:0007669"/>
    <property type="project" value="TreeGrafter"/>
</dbReference>
<name>A0A3D9D4D6_9FLAO</name>
<dbReference type="AlphaFoldDB" id="A0A3D9D4D6"/>
<dbReference type="Pfam" id="PF22624">
    <property type="entry name" value="AASDHPPT_N"/>
    <property type="match status" value="1"/>
</dbReference>
<reference evidence="5 6" key="1">
    <citation type="journal article" date="2010" name="Syst. Appl. Microbiol.">
        <title>Four new species of Chryseobacterium from the rhizosphere of coastal sand dune plants, Chryseobacterium elymi sp. nov., Chryseobacterium hagamense sp. nov., Chryseobacterium lathyri sp. nov. and Chryseobacterium rhizosphaerae sp. nov.</title>
        <authorList>
            <person name="Cho S.H."/>
            <person name="Lee K.S."/>
            <person name="Shin D.S."/>
            <person name="Han J.H."/>
            <person name="Park K.S."/>
            <person name="Lee C.H."/>
            <person name="Park K.H."/>
            <person name="Kim S.B."/>
        </authorList>
    </citation>
    <scope>NUCLEOTIDE SEQUENCE [LARGE SCALE GENOMIC DNA]</scope>
    <source>
        <strain evidence="5 6">KCTC 22547</strain>
    </source>
</reference>
<feature type="domain" description="4'-phosphopantetheinyl transferase N-terminal" evidence="4">
    <location>
        <begin position="4"/>
        <end position="69"/>
    </location>
</feature>
<dbReference type="InterPro" id="IPR050559">
    <property type="entry name" value="P-Pant_transferase_sf"/>
</dbReference>
<dbReference type="InterPro" id="IPR008278">
    <property type="entry name" value="4-PPantetheinyl_Trfase_dom"/>
</dbReference>
<feature type="domain" description="4'-phosphopantetheinyl transferase" evidence="3">
    <location>
        <begin position="75"/>
        <end position="168"/>
    </location>
</feature>
<dbReference type="GO" id="GO:0008897">
    <property type="term" value="F:holo-[acyl-carrier-protein] synthase activity"/>
    <property type="evidence" value="ECO:0007669"/>
    <property type="project" value="InterPro"/>
</dbReference>
<keyword evidence="6" id="KW-1185">Reference proteome</keyword>
<organism evidence="5 6">
    <name type="scientific">Chryseobacterium elymi</name>
    <dbReference type="NCBI Taxonomy" id="395936"/>
    <lineage>
        <taxon>Bacteria</taxon>
        <taxon>Pseudomonadati</taxon>
        <taxon>Bacteroidota</taxon>
        <taxon>Flavobacteriia</taxon>
        <taxon>Flavobacteriales</taxon>
        <taxon>Weeksellaceae</taxon>
        <taxon>Chryseobacterium group</taxon>
        <taxon>Chryseobacterium</taxon>
    </lineage>
</organism>
<evidence type="ECO:0000256" key="2">
    <source>
        <dbReference type="ARBA" id="ARBA00022679"/>
    </source>
</evidence>
<dbReference type="GO" id="GO:0005829">
    <property type="term" value="C:cytosol"/>
    <property type="evidence" value="ECO:0007669"/>
    <property type="project" value="TreeGrafter"/>
</dbReference>
<evidence type="ECO:0000259" key="4">
    <source>
        <dbReference type="Pfam" id="PF22624"/>
    </source>
</evidence>
<dbReference type="InterPro" id="IPR037143">
    <property type="entry name" value="4-PPantetheinyl_Trfase_dom_sf"/>
</dbReference>
<dbReference type="InterPro" id="IPR055066">
    <property type="entry name" value="AASDHPPT_N"/>
</dbReference>
<evidence type="ECO:0000256" key="1">
    <source>
        <dbReference type="ARBA" id="ARBA00010990"/>
    </source>
</evidence>
<accession>A0A3D9D4D6</accession>
<dbReference type="PANTHER" id="PTHR12215">
    <property type="entry name" value="PHOSPHOPANTETHEINE TRANSFERASE"/>
    <property type="match status" value="1"/>
</dbReference>
<dbReference type="GO" id="GO:0000287">
    <property type="term" value="F:magnesium ion binding"/>
    <property type="evidence" value="ECO:0007669"/>
    <property type="project" value="InterPro"/>
</dbReference>
<comment type="similarity">
    <text evidence="1">Belongs to the P-Pant transferase superfamily. Gsp/Sfp/HetI/AcpT family.</text>
</comment>
<evidence type="ECO:0000313" key="6">
    <source>
        <dbReference type="Proteomes" id="UP000257030"/>
    </source>
</evidence>
<proteinExistence type="inferred from homology"/>
<evidence type="ECO:0000313" key="5">
    <source>
        <dbReference type="EMBL" id="REC72824.1"/>
    </source>
</evidence>